<comment type="function">
    <text evidence="1">Troponin T is the tropomyosin-binding subunit of troponin, the thin filament regulatory complex which confers calcium-sensitivity to striated muscle actomyosin ATPase activity.</text>
</comment>
<dbReference type="Proteomes" id="UP001158576">
    <property type="component" value="Chromosome PAR"/>
</dbReference>
<dbReference type="InterPro" id="IPR001978">
    <property type="entry name" value="Troponin"/>
</dbReference>
<evidence type="ECO:0000256" key="3">
    <source>
        <dbReference type="ARBA" id="ARBA00023179"/>
    </source>
</evidence>
<keyword evidence="3" id="KW-0514">Muscle protein</keyword>
<feature type="region of interest" description="Disordered" evidence="4">
    <location>
        <begin position="1"/>
        <end position="23"/>
    </location>
</feature>
<comment type="similarity">
    <text evidence="2">Belongs to the troponin T family.</text>
</comment>
<feature type="compositionally biased region" description="Basic and acidic residues" evidence="4">
    <location>
        <begin position="102"/>
        <end position="126"/>
    </location>
</feature>
<evidence type="ECO:0000313" key="5">
    <source>
        <dbReference type="EMBL" id="CAG5087689.1"/>
    </source>
</evidence>
<proteinExistence type="inferred from homology"/>
<dbReference type="PANTHER" id="PTHR11521">
    <property type="entry name" value="TROPONIN T"/>
    <property type="match status" value="1"/>
</dbReference>
<dbReference type="Pfam" id="PF00992">
    <property type="entry name" value="Troponin"/>
    <property type="match status" value="1"/>
</dbReference>
<dbReference type="EMBL" id="OU015568">
    <property type="protein sequence ID" value="CAG5087689.1"/>
    <property type="molecule type" value="Genomic_DNA"/>
</dbReference>
<dbReference type="InterPro" id="IPR038077">
    <property type="entry name" value="Troponin_sf"/>
</dbReference>
<dbReference type="InterPro" id="IPR027707">
    <property type="entry name" value="TNNT"/>
</dbReference>
<evidence type="ECO:0000256" key="2">
    <source>
        <dbReference type="ARBA" id="ARBA00008330"/>
    </source>
</evidence>
<feature type="region of interest" description="Disordered" evidence="4">
    <location>
        <begin position="102"/>
        <end position="157"/>
    </location>
</feature>
<accession>A0ABN7RWW6</accession>
<keyword evidence="6" id="KW-1185">Reference proteome</keyword>
<name>A0ABN7RWW6_OIKDI</name>
<organism evidence="5 6">
    <name type="scientific">Oikopleura dioica</name>
    <name type="common">Tunicate</name>
    <dbReference type="NCBI Taxonomy" id="34765"/>
    <lineage>
        <taxon>Eukaryota</taxon>
        <taxon>Metazoa</taxon>
        <taxon>Chordata</taxon>
        <taxon>Tunicata</taxon>
        <taxon>Appendicularia</taxon>
        <taxon>Copelata</taxon>
        <taxon>Oikopleuridae</taxon>
        <taxon>Oikopleura</taxon>
    </lineage>
</organism>
<evidence type="ECO:0000256" key="1">
    <source>
        <dbReference type="ARBA" id="ARBA00003363"/>
    </source>
</evidence>
<reference evidence="5 6" key="1">
    <citation type="submission" date="2021-04" db="EMBL/GenBank/DDBJ databases">
        <authorList>
            <person name="Bliznina A."/>
        </authorList>
    </citation>
    <scope>NUCLEOTIDE SEQUENCE [LARGE SCALE GENOMIC DNA]</scope>
</reference>
<dbReference type="Gene3D" id="1.20.5.350">
    <property type="match status" value="1"/>
</dbReference>
<evidence type="ECO:0000256" key="4">
    <source>
        <dbReference type="SAM" id="MobiDB-lite"/>
    </source>
</evidence>
<sequence>MSEEAAVEAPPAEAPPAEAPAADEVKIPKIKGHSMEGLSEFARQRLEKDLKELERMIKDHFEARKKDEADLAGLQERIEKRKVYREEQNKIRAEREKARQEAAIEAKKKQEELEERRKKEEEEAKKNALAAMSMNFSGGAAKRERKAGGGNKAKELKKKVLAERRKNLNVDHLTGEKLQEKAVELQKWLVSLEESRYDLNVQFSHLKDDLKQMRTRVNDLMGKKKSTKVNVRK</sequence>
<protein>
    <submittedName>
        <fullName evidence="5">Oidioi.mRNA.OKI2018_I69.PAR.g11607.t1.cds</fullName>
    </submittedName>
</protein>
<dbReference type="PANTHER" id="PTHR11521:SF1">
    <property type="entry name" value="TROPONIN T, SKELETAL MUSCLE"/>
    <property type="match status" value="1"/>
</dbReference>
<evidence type="ECO:0000313" key="6">
    <source>
        <dbReference type="Proteomes" id="UP001158576"/>
    </source>
</evidence>
<dbReference type="SUPFAM" id="SSF90250">
    <property type="entry name" value="Troponin coil-coiled subunits"/>
    <property type="match status" value="1"/>
</dbReference>
<gene>
    <name evidence="5" type="ORF">OKIOD_LOCUS3165</name>
</gene>